<evidence type="ECO:0000256" key="1">
    <source>
        <dbReference type="SAM" id="MobiDB-lite"/>
    </source>
</evidence>
<evidence type="ECO:0000313" key="2">
    <source>
        <dbReference type="EMBL" id="GMH04447.1"/>
    </source>
</evidence>
<protein>
    <submittedName>
        <fullName evidence="2">Uncharacterized protein</fullName>
    </submittedName>
</protein>
<dbReference type="AlphaFoldDB" id="A0AAD3S4Q5"/>
<feature type="region of interest" description="Disordered" evidence="1">
    <location>
        <begin position="66"/>
        <end position="97"/>
    </location>
</feature>
<proteinExistence type="predicted"/>
<feature type="compositionally biased region" description="Basic and acidic residues" evidence="1">
    <location>
        <begin position="75"/>
        <end position="85"/>
    </location>
</feature>
<keyword evidence="3" id="KW-1185">Reference proteome</keyword>
<feature type="compositionally biased region" description="Polar residues" evidence="1">
    <location>
        <begin position="86"/>
        <end position="97"/>
    </location>
</feature>
<accession>A0AAD3S4Q5</accession>
<comment type="caution">
    <text evidence="2">The sequence shown here is derived from an EMBL/GenBank/DDBJ whole genome shotgun (WGS) entry which is preliminary data.</text>
</comment>
<dbReference type="EMBL" id="BSYO01000005">
    <property type="protein sequence ID" value="GMH04447.1"/>
    <property type="molecule type" value="Genomic_DNA"/>
</dbReference>
<evidence type="ECO:0000313" key="3">
    <source>
        <dbReference type="Proteomes" id="UP001279734"/>
    </source>
</evidence>
<name>A0AAD3S4Q5_NEPGR</name>
<gene>
    <name evidence="2" type="ORF">Nepgr_006286</name>
</gene>
<sequence>MYVFIEGAKNRSKILPIGPALERGLSTRWAAIGFHEKPSGRSSGKKARGELGTYWIFGSSGFRAPGESGGFGQLERLEGGTDKTDFNPTTHSPTSIL</sequence>
<reference evidence="2" key="1">
    <citation type="submission" date="2023-05" db="EMBL/GenBank/DDBJ databases">
        <title>Nepenthes gracilis genome sequencing.</title>
        <authorList>
            <person name="Fukushima K."/>
        </authorList>
    </citation>
    <scope>NUCLEOTIDE SEQUENCE</scope>
    <source>
        <strain evidence="2">SING2019-196</strain>
    </source>
</reference>
<dbReference type="Proteomes" id="UP001279734">
    <property type="component" value="Unassembled WGS sequence"/>
</dbReference>
<organism evidence="2 3">
    <name type="scientific">Nepenthes gracilis</name>
    <name type="common">Slender pitcher plant</name>
    <dbReference type="NCBI Taxonomy" id="150966"/>
    <lineage>
        <taxon>Eukaryota</taxon>
        <taxon>Viridiplantae</taxon>
        <taxon>Streptophyta</taxon>
        <taxon>Embryophyta</taxon>
        <taxon>Tracheophyta</taxon>
        <taxon>Spermatophyta</taxon>
        <taxon>Magnoliopsida</taxon>
        <taxon>eudicotyledons</taxon>
        <taxon>Gunneridae</taxon>
        <taxon>Pentapetalae</taxon>
        <taxon>Caryophyllales</taxon>
        <taxon>Nepenthaceae</taxon>
        <taxon>Nepenthes</taxon>
    </lineage>
</organism>